<evidence type="ECO:0000259" key="5">
    <source>
        <dbReference type="Pfam" id="PF01522"/>
    </source>
</evidence>
<dbReference type="Proteomes" id="UP000270743">
    <property type="component" value="Unassembled WGS sequence"/>
</dbReference>
<dbReference type="SUPFAM" id="SSF88713">
    <property type="entry name" value="Glycoside hydrolase/deacetylase"/>
    <property type="match status" value="1"/>
</dbReference>
<organism evidence="6 7">
    <name type="scientific">Paracoccus haematequi</name>
    <dbReference type="NCBI Taxonomy" id="2491866"/>
    <lineage>
        <taxon>Bacteria</taxon>
        <taxon>Pseudomonadati</taxon>
        <taxon>Pseudomonadota</taxon>
        <taxon>Alphaproteobacteria</taxon>
        <taxon>Rhodobacterales</taxon>
        <taxon>Paracoccaceae</taxon>
        <taxon>Paracoccus</taxon>
    </lineage>
</organism>
<reference evidence="6 7" key="1">
    <citation type="submission" date="2018-12" db="EMBL/GenBank/DDBJ databases">
        <authorList>
            <person name="Criscuolo A."/>
        </authorList>
    </citation>
    <scope>NUCLEOTIDE SEQUENCE [LARGE SCALE GENOMIC DNA]</scope>
    <source>
        <strain evidence="6">ACIP1116241</strain>
    </source>
</reference>
<gene>
    <name evidence="6" type="primary">pgdA_2</name>
    <name evidence="6" type="ORF">PARHAE_01943</name>
</gene>
<keyword evidence="6" id="KW-0378">Hydrolase</keyword>
<dbReference type="OrthoDB" id="9787041at2"/>
<evidence type="ECO:0000256" key="2">
    <source>
        <dbReference type="ARBA" id="ARBA00010973"/>
    </source>
</evidence>
<dbReference type="CDD" id="cd10916">
    <property type="entry name" value="CE4_PuuE_HpPgdA_like"/>
    <property type="match status" value="1"/>
</dbReference>
<name>A0A447IN10_9RHOB</name>
<dbReference type="InterPro" id="IPR011330">
    <property type="entry name" value="Glyco_hydro/deAcase_b/a-brl"/>
</dbReference>
<dbReference type="GO" id="GO:0016810">
    <property type="term" value="F:hydrolase activity, acting on carbon-nitrogen (but not peptide) bonds"/>
    <property type="evidence" value="ECO:0007669"/>
    <property type="project" value="InterPro"/>
</dbReference>
<dbReference type="InterPro" id="IPR002509">
    <property type="entry name" value="NODB_dom"/>
</dbReference>
<dbReference type="RefSeq" id="WP_126154409.1">
    <property type="nucleotide sequence ID" value="NZ_UZWE01000029.1"/>
</dbReference>
<evidence type="ECO:0000313" key="7">
    <source>
        <dbReference type="Proteomes" id="UP000270743"/>
    </source>
</evidence>
<evidence type="ECO:0000313" key="6">
    <source>
        <dbReference type="EMBL" id="VDS08759.1"/>
    </source>
</evidence>
<sequence length="312" mass="34766">MPWKDNYTTSDEVGIRDHEISWPLGQQMALGLTVNLNPAAAGKGITKKDLAYPTWHFGMHEGLDAFLSLFARLNIRATFAVPALVAEAFAPRIRQVAEAGHEIAAQGLIGEDPSLMQPGQEAALIGKATEILTRITSAAPKGWFALPRPDDAFATGTVTDDTVRLLRQAGYTYYGNGMADDAPYWWVTDASRGQSLLALPYYYHFDDTFFLMFPREGTGLERPDALLRNWHAEFGAQYRRGRYFNLCVSPARSGWAHRLDNLASFLTEAMEHPGVWAATGTEIAAHWQQHYPSESQLNLEPSIWRDYADSLS</sequence>
<dbReference type="EMBL" id="UZWE01000029">
    <property type="protein sequence ID" value="VDS08759.1"/>
    <property type="molecule type" value="Genomic_DNA"/>
</dbReference>
<feature type="domain" description="NodB homology" evidence="5">
    <location>
        <begin position="45"/>
        <end position="173"/>
    </location>
</feature>
<keyword evidence="7" id="KW-1185">Reference proteome</keyword>
<proteinExistence type="inferred from homology"/>
<dbReference type="Pfam" id="PF01522">
    <property type="entry name" value="Polysacc_deac_1"/>
    <property type="match status" value="1"/>
</dbReference>
<dbReference type="GO" id="GO:0005975">
    <property type="term" value="P:carbohydrate metabolic process"/>
    <property type="evidence" value="ECO:0007669"/>
    <property type="project" value="InterPro"/>
</dbReference>
<evidence type="ECO:0000256" key="3">
    <source>
        <dbReference type="ARBA" id="ARBA00020071"/>
    </source>
</evidence>
<comment type="similarity">
    <text evidence="2">Belongs to the polysaccharide deacetylase family.</text>
</comment>
<evidence type="ECO:0000256" key="1">
    <source>
        <dbReference type="ARBA" id="ARBA00003236"/>
    </source>
</evidence>
<dbReference type="AlphaFoldDB" id="A0A447IN10"/>
<protein>
    <recommendedName>
        <fullName evidence="3">Chitooligosaccharide deacetylase</fullName>
    </recommendedName>
    <alternativeName>
        <fullName evidence="4">Nodulation protein B</fullName>
    </alternativeName>
</protein>
<dbReference type="Gene3D" id="3.20.20.370">
    <property type="entry name" value="Glycoside hydrolase/deacetylase"/>
    <property type="match status" value="1"/>
</dbReference>
<comment type="function">
    <text evidence="1">Is involved in generating a small heat-stable compound (Nod), an acylated oligomer of N-acetylglucosamine, that stimulates mitosis in various plant protoplasts.</text>
</comment>
<dbReference type="PANTHER" id="PTHR43123:SF4">
    <property type="entry name" value="POLYSACCHARIDE DEACETYLASE"/>
    <property type="match status" value="1"/>
</dbReference>
<accession>A0A447IN10</accession>
<evidence type="ECO:0000256" key="4">
    <source>
        <dbReference type="ARBA" id="ARBA00032976"/>
    </source>
</evidence>
<dbReference type="PANTHER" id="PTHR43123">
    <property type="entry name" value="POLYSACCHARIDE DEACETYLASE-RELATED"/>
    <property type="match status" value="1"/>
</dbReference>